<dbReference type="CDD" id="cd08374">
    <property type="entry name" value="C2F_Ferlin"/>
    <property type="match status" value="1"/>
</dbReference>
<keyword evidence="2" id="KW-0812">Transmembrane</keyword>
<keyword evidence="5" id="KW-0472">Membrane</keyword>
<organism evidence="7 8">
    <name type="scientific">Brassicogethes aeneus</name>
    <name type="common">Rape pollen beetle</name>
    <name type="synonym">Meligethes aeneus</name>
    <dbReference type="NCBI Taxonomy" id="1431903"/>
    <lineage>
        <taxon>Eukaryota</taxon>
        <taxon>Metazoa</taxon>
        <taxon>Ecdysozoa</taxon>
        <taxon>Arthropoda</taxon>
        <taxon>Hexapoda</taxon>
        <taxon>Insecta</taxon>
        <taxon>Pterygota</taxon>
        <taxon>Neoptera</taxon>
        <taxon>Endopterygota</taxon>
        <taxon>Coleoptera</taxon>
        <taxon>Polyphaga</taxon>
        <taxon>Cucujiformia</taxon>
        <taxon>Nitidulidae</taxon>
        <taxon>Meligethinae</taxon>
        <taxon>Brassicogethes</taxon>
    </lineage>
</organism>
<dbReference type="Proteomes" id="UP001154078">
    <property type="component" value="Chromosome 1"/>
</dbReference>
<proteinExistence type="predicted"/>
<evidence type="ECO:0000256" key="4">
    <source>
        <dbReference type="ARBA" id="ARBA00022989"/>
    </source>
</evidence>
<dbReference type="PROSITE" id="PS50004">
    <property type="entry name" value="C2"/>
    <property type="match status" value="1"/>
</dbReference>
<sequence length="328" mass="37968">MTPATILKNLCHLYHLETPVYTETSVRIGAKLFRVDESMCRSDQFENNQVLALAALGRWKEMPIVGFSLVPEHVETRSLFHPSKPGIEQGKIQMWIDLLQYKEDRPLPEAVDITPRKPKAYELRVIIWNTQDVKLTEDDFFTGEKKSDIYVKGWLSGAEDAQCTDVHYRSLTGEGNFNWRFIFPFEYLSTENQMVFKKKAMIYSRVETEFKTPCRLTLQVWDNDTLLPDDFLGTMTLELANLPKGSPSPHKCNLSIFDPMARTVNLFKIKRTKGWWPFYDRDEKTRENFLTGKVEAELEIFLLDDAIAQPAGMGRDEPQSLPPPKYVM</sequence>
<keyword evidence="4" id="KW-1133">Transmembrane helix</keyword>
<dbReference type="PANTHER" id="PTHR12546:SF60">
    <property type="entry name" value="MISFIRE, ISOFORM F"/>
    <property type="match status" value="1"/>
</dbReference>
<dbReference type="InterPro" id="IPR035892">
    <property type="entry name" value="C2_domain_sf"/>
</dbReference>
<dbReference type="PANTHER" id="PTHR12546">
    <property type="entry name" value="FER-1-LIKE"/>
    <property type="match status" value="1"/>
</dbReference>
<evidence type="ECO:0000256" key="1">
    <source>
        <dbReference type="ARBA" id="ARBA00004167"/>
    </source>
</evidence>
<protein>
    <recommendedName>
        <fullName evidence="6">C2 domain-containing protein</fullName>
    </recommendedName>
</protein>
<dbReference type="GO" id="GO:0016020">
    <property type="term" value="C:membrane"/>
    <property type="evidence" value="ECO:0007669"/>
    <property type="project" value="UniProtKB-SubCell"/>
</dbReference>
<dbReference type="InterPro" id="IPR000008">
    <property type="entry name" value="C2_dom"/>
</dbReference>
<dbReference type="GO" id="GO:0007009">
    <property type="term" value="P:plasma membrane organization"/>
    <property type="evidence" value="ECO:0007669"/>
    <property type="project" value="TreeGrafter"/>
</dbReference>
<feature type="domain" description="C2" evidence="6">
    <location>
        <begin position="103"/>
        <end position="253"/>
    </location>
</feature>
<gene>
    <name evidence="7" type="ORF">MELIAE_LOCUS1390</name>
</gene>
<dbReference type="OrthoDB" id="10059618at2759"/>
<name>A0A9P0AR32_BRAAE</name>
<evidence type="ECO:0000256" key="3">
    <source>
        <dbReference type="ARBA" id="ARBA00022737"/>
    </source>
</evidence>
<evidence type="ECO:0000313" key="8">
    <source>
        <dbReference type="Proteomes" id="UP001154078"/>
    </source>
</evidence>
<keyword evidence="3" id="KW-0677">Repeat</keyword>
<dbReference type="AlphaFoldDB" id="A0A9P0AR32"/>
<dbReference type="Gene3D" id="2.60.40.150">
    <property type="entry name" value="C2 domain"/>
    <property type="match status" value="1"/>
</dbReference>
<keyword evidence="8" id="KW-1185">Reference proteome</keyword>
<evidence type="ECO:0000313" key="7">
    <source>
        <dbReference type="EMBL" id="CAH0547390.1"/>
    </source>
</evidence>
<evidence type="ECO:0000259" key="6">
    <source>
        <dbReference type="PROSITE" id="PS50004"/>
    </source>
</evidence>
<dbReference type="InterPro" id="IPR037721">
    <property type="entry name" value="Ferlin"/>
</dbReference>
<evidence type="ECO:0000256" key="2">
    <source>
        <dbReference type="ARBA" id="ARBA00022692"/>
    </source>
</evidence>
<accession>A0A9P0AR32</accession>
<evidence type="ECO:0000256" key="5">
    <source>
        <dbReference type="ARBA" id="ARBA00023136"/>
    </source>
</evidence>
<dbReference type="Pfam" id="PF00168">
    <property type="entry name" value="C2"/>
    <property type="match status" value="1"/>
</dbReference>
<dbReference type="SUPFAM" id="SSF49562">
    <property type="entry name" value="C2 domain (Calcium/lipid-binding domain, CaLB)"/>
    <property type="match status" value="1"/>
</dbReference>
<dbReference type="InterPro" id="IPR037725">
    <property type="entry name" value="C2F_Ferlin"/>
</dbReference>
<comment type="subcellular location">
    <subcellularLocation>
        <location evidence="1">Membrane</location>
        <topology evidence="1">Single-pass membrane protein</topology>
    </subcellularLocation>
</comment>
<reference evidence="7" key="1">
    <citation type="submission" date="2021-12" db="EMBL/GenBank/DDBJ databases">
        <authorList>
            <person name="King R."/>
        </authorList>
    </citation>
    <scope>NUCLEOTIDE SEQUENCE</scope>
</reference>
<dbReference type="EMBL" id="OV121132">
    <property type="protein sequence ID" value="CAH0547390.1"/>
    <property type="molecule type" value="Genomic_DNA"/>
</dbReference>